<evidence type="ECO:0000313" key="2">
    <source>
        <dbReference type="EMBL" id="OSD04398.1"/>
    </source>
</evidence>
<feature type="region of interest" description="Disordered" evidence="1">
    <location>
        <begin position="198"/>
        <end position="217"/>
    </location>
</feature>
<dbReference type="AlphaFoldDB" id="A0A1Y2ITH8"/>
<proteinExistence type="predicted"/>
<dbReference type="OrthoDB" id="3211926at2759"/>
<dbReference type="Proteomes" id="UP000193067">
    <property type="component" value="Unassembled WGS sequence"/>
</dbReference>
<keyword evidence="3" id="KW-1185">Reference proteome</keyword>
<dbReference type="EMBL" id="KZ084097">
    <property type="protein sequence ID" value="OSD04398.1"/>
    <property type="molecule type" value="Genomic_DNA"/>
</dbReference>
<reference evidence="2 3" key="1">
    <citation type="journal article" date="2015" name="Biotechnol. Biofuels">
        <title>Enhanced degradation of softwood versus hardwood by the white-rot fungus Pycnoporus coccineus.</title>
        <authorList>
            <person name="Couturier M."/>
            <person name="Navarro D."/>
            <person name="Chevret D."/>
            <person name="Henrissat B."/>
            <person name="Piumi F."/>
            <person name="Ruiz-Duenas F.J."/>
            <person name="Martinez A.T."/>
            <person name="Grigoriev I.V."/>
            <person name="Riley R."/>
            <person name="Lipzen A."/>
            <person name="Berrin J.G."/>
            <person name="Master E.R."/>
            <person name="Rosso M.N."/>
        </authorList>
    </citation>
    <scope>NUCLEOTIDE SEQUENCE [LARGE SCALE GENOMIC DNA]</scope>
    <source>
        <strain evidence="2 3">BRFM310</strain>
    </source>
</reference>
<feature type="compositionally biased region" description="Polar residues" evidence="1">
    <location>
        <begin position="58"/>
        <end position="72"/>
    </location>
</feature>
<feature type="region of interest" description="Disordered" evidence="1">
    <location>
        <begin position="270"/>
        <end position="311"/>
    </location>
</feature>
<evidence type="ECO:0000313" key="3">
    <source>
        <dbReference type="Proteomes" id="UP000193067"/>
    </source>
</evidence>
<feature type="compositionally biased region" description="Basic and acidic residues" evidence="1">
    <location>
        <begin position="82"/>
        <end position="107"/>
    </location>
</feature>
<sequence length="311" mass="34369">MPYPLDLFTVEGSATPSKHLLPQKRRCSPSPSCRDSPAKRRVKANGINTAPLHARSPLSASSNSARFATSHFNALLQGPDSPAKKLDFATPSREEDPISRNENDTSRTPRRSPKRTTTPRPRRSPRLSAMHAISRSPKNHGAIIAEPILIPRDVTPTNPQSIHYPGFDIHQDSFTVLPTSASHSRPVVDVDALELSDEEFDKENRPPRRKRAKKTVDPATPELPLIKAALLSASSTRAERLEDASLVPLSPHPKHVCDYLSTNHFTSKDRTSQLDADSSGPLCTITPGRTPLGQEQRKRMRRAMEEEADDS</sequence>
<evidence type="ECO:0000256" key="1">
    <source>
        <dbReference type="SAM" id="MobiDB-lite"/>
    </source>
</evidence>
<protein>
    <submittedName>
        <fullName evidence="2">Uncharacterized protein</fullName>
    </submittedName>
</protein>
<feature type="region of interest" description="Disordered" evidence="1">
    <location>
        <begin position="1"/>
        <end position="129"/>
    </location>
</feature>
<accession>A0A1Y2ITH8</accession>
<name>A0A1Y2ITH8_TRAC3</name>
<organism evidence="2 3">
    <name type="scientific">Trametes coccinea (strain BRFM310)</name>
    <name type="common">Pycnoporus coccineus</name>
    <dbReference type="NCBI Taxonomy" id="1353009"/>
    <lineage>
        <taxon>Eukaryota</taxon>
        <taxon>Fungi</taxon>
        <taxon>Dikarya</taxon>
        <taxon>Basidiomycota</taxon>
        <taxon>Agaricomycotina</taxon>
        <taxon>Agaricomycetes</taxon>
        <taxon>Polyporales</taxon>
        <taxon>Polyporaceae</taxon>
        <taxon>Trametes</taxon>
    </lineage>
</organism>
<gene>
    <name evidence="2" type="ORF">PYCCODRAFT_1433782</name>
</gene>